<dbReference type="HOGENOM" id="CLU_050478_0_1_1"/>
<evidence type="ECO:0000256" key="5">
    <source>
        <dbReference type="PROSITE-ProRule" id="PRU00322"/>
    </source>
</evidence>
<feature type="compositionally biased region" description="Low complexity" evidence="6">
    <location>
        <begin position="22"/>
        <end position="32"/>
    </location>
</feature>
<evidence type="ECO:0000256" key="1">
    <source>
        <dbReference type="ARBA" id="ARBA00022723"/>
    </source>
</evidence>
<dbReference type="PROSITE" id="PS50199">
    <property type="entry name" value="ZF_RANBP2_2"/>
    <property type="match status" value="1"/>
</dbReference>
<dbReference type="Proteomes" id="UP000026962">
    <property type="component" value="Chromosome 10"/>
</dbReference>
<sequence length="412" mass="45982">MLSLSPPTPPPDSWECEPCARASPAGSPCGSCGAPPPWACARCTLLNPSGSGVCSACETARPVEVDADDDDDEEEHDPAYSPPSPPPPSVRKKRARDACADEEEEGEGTDGAGSPRPSTAAAAAAAAKKGKFENNLDKKTFKIMTYNVWIREDIELRRRLGALGELIQLHSPDFICFQEVTPYIYQLMEKSDWWQEYKCLVSHQMAMRKSHFCMQMSKLPVNESNPIPFSKSIMKRELCVAVVKTGEIHLAVGTSHLESPCPLPPLWDLKYSEKRVAQAKQSLETLGKFRNAIFCGDMNWHDEVDGPFPLPDGWVDAWVEQKPGDNGWTYDTKANAMLSANFKQQKRPDRFVCKLSDFKIDDIEMIGKEAIPGVVYYKEKIVRREFHKLELPVLPSKHFGLVLTITLQDDIL</sequence>
<dbReference type="PROSITE" id="PS01358">
    <property type="entry name" value="ZF_RANBP2_1"/>
    <property type="match status" value="1"/>
</dbReference>
<organism evidence="8">
    <name type="scientific">Oryza punctata</name>
    <name type="common">Red rice</name>
    <dbReference type="NCBI Taxonomy" id="4537"/>
    <lineage>
        <taxon>Eukaryota</taxon>
        <taxon>Viridiplantae</taxon>
        <taxon>Streptophyta</taxon>
        <taxon>Embryophyta</taxon>
        <taxon>Tracheophyta</taxon>
        <taxon>Spermatophyta</taxon>
        <taxon>Magnoliopsida</taxon>
        <taxon>Liliopsida</taxon>
        <taxon>Poales</taxon>
        <taxon>Poaceae</taxon>
        <taxon>BOP clade</taxon>
        <taxon>Oryzoideae</taxon>
        <taxon>Oryzeae</taxon>
        <taxon>Oryzinae</taxon>
        <taxon>Oryza</taxon>
    </lineage>
</organism>
<dbReference type="GO" id="GO:0006302">
    <property type="term" value="P:double-strand break repair"/>
    <property type="evidence" value="ECO:0007669"/>
    <property type="project" value="TreeGrafter"/>
</dbReference>
<dbReference type="AlphaFoldDB" id="A0A0E0M7G6"/>
<dbReference type="SMART" id="SM00547">
    <property type="entry name" value="ZnF_RBZ"/>
    <property type="match status" value="1"/>
</dbReference>
<dbReference type="PANTHER" id="PTHR15822">
    <property type="entry name" value="TRAF AND TNF RECEPTOR-ASSOCIATED PROTEIN"/>
    <property type="match status" value="1"/>
</dbReference>
<evidence type="ECO:0000256" key="3">
    <source>
        <dbReference type="ARBA" id="ARBA00022801"/>
    </source>
</evidence>
<dbReference type="InterPro" id="IPR005135">
    <property type="entry name" value="Endo/exonuclease/phosphatase"/>
</dbReference>
<dbReference type="PANTHER" id="PTHR15822:SF18">
    <property type="entry name" value="ENDONUCLEASE_EXONUCLEASE_PHOSPHATASE FAMILY PROTEIN"/>
    <property type="match status" value="1"/>
</dbReference>
<evidence type="ECO:0000313" key="8">
    <source>
        <dbReference type="EnsemblPlants" id="OPUNC10G08020.1"/>
    </source>
</evidence>
<evidence type="ECO:0000259" key="7">
    <source>
        <dbReference type="PROSITE" id="PS50199"/>
    </source>
</evidence>
<dbReference type="Gene3D" id="3.60.10.10">
    <property type="entry name" value="Endonuclease/exonuclease/phosphatase"/>
    <property type="match status" value="1"/>
</dbReference>
<dbReference type="EnsemblPlants" id="OPUNC10G08020.1">
    <property type="protein sequence ID" value="OPUNC10G08020.1"/>
    <property type="gene ID" value="OPUNC10G08020"/>
</dbReference>
<feature type="compositionally biased region" description="Pro residues" evidence="6">
    <location>
        <begin position="80"/>
        <end position="89"/>
    </location>
</feature>
<dbReference type="Gramene" id="OPUNC10G08020.1">
    <property type="protein sequence ID" value="OPUNC10G08020.1"/>
    <property type="gene ID" value="OPUNC10G08020"/>
</dbReference>
<keyword evidence="2 5" id="KW-0863">Zinc-finger</keyword>
<dbReference type="eggNOG" id="KOG2756">
    <property type="taxonomic scope" value="Eukaryota"/>
</dbReference>
<keyword evidence="9" id="KW-1185">Reference proteome</keyword>
<evidence type="ECO:0000256" key="6">
    <source>
        <dbReference type="SAM" id="MobiDB-lite"/>
    </source>
</evidence>
<dbReference type="GO" id="GO:0005737">
    <property type="term" value="C:cytoplasm"/>
    <property type="evidence" value="ECO:0007669"/>
    <property type="project" value="TreeGrafter"/>
</dbReference>
<dbReference type="GO" id="GO:0003697">
    <property type="term" value="F:single-stranded DNA binding"/>
    <property type="evidence" value="ECO:0007669"/>
    <property type="project" value="TreeGrafter"/>
</dbReference>
<dbReference type="InterPro" id="IPR001876">
    <property type="entry name" value="Znf_RanBP2"/>
</dbReference>
<dbReference type="InterPro" id="IPR036691">
    <property type="entry name" value="Endo/exonu/phosph_ase_sf"/>
</dbReference>
<name>A0A0E0M7G6_ORYPU</name>
<keyword evidence="3" id="KW-0378">Hydrolase</keyword>
<feature type="region of interest" description="Disordered" evidence="6">
    <location>
        <begin position="1"/>
        <end position="32"/>
    </location>
</feature>
<dbReference type="CDD" id="cd09080">
    <property type="entry name" value="TDP2"/>
    <property type="match status" value="1"/>
</dbReference>
<evidence type="ECO:0000256" key="2">
    <source>
        <dbReference type="ARBA" id="ARBA00022771"/>
    </source>
</evidence>
<accession>A0A0E0M7G6</accession>
<feature type="region of interest" description="Disordered" evidence="6">
    <location>
        <begin position="64"/>
        <end position="125"/>
    </location>
</feature>
<reference evidence="8" key="1">
    <citation type="submission" date="2015-04" db="UniProtKB">
        <authorList>
            <consortium name="EnsemblPlants"/>
        </authorList>
    </citation>
    <scope>IDENTIFICATION</scope>
</reference>
<dbReference type="GO" id="GO:0008270">
    <property type="term" value="F:zinc ion binding"/>
    <property type="evidence" value="ECO:0007669"/>
    <property type="project" value="UniProtKB-KW"/>
</dbReference>
<dbReference type="SUPFAM" id="SSF56219">
    <property type="entry name" value="DNase I-like"/>
    <property type="match status" value="1"/>
</dbReference>
<dbReference type="InterPro" id="IPR051547">
    <property type="entry name" value="TDP2-like"/>
</dbReference>
<dbReference type="FunFam" id="3.60.10.10:FF:000058">
    <property type="entry name" value="Tyrosyl-DNA phosphodiesterase 2"/>
    <property type="match status" value="1"/>
</dbReference>
<dbReference type="Gene3D" id="2.30.30.380">
    <property type="entry name" value="Zn-finger domain of Sec23/24"/>
    <property type="match status" value="1"/>
</dbReference>
<dbReference type="Pfam" id="PF03372">
    <property type="entry name" value="Exo_endo_phos"/>
    <property type="match status" value="1"/>
</dbReference>
<feature type="domain" description="RanBP2-type" evidence="7">
    <location>
        <begin position="31"/>
        <end position="63"/>
    </location>
</feature>
<dbReference type="STRING" id="4537.A0A0E0M7G6"/>
<keyword evidence="4" id="KW-0862">Zinc</keyword>
<evidence type="ECO:0000256" key="4">
    <source>
        <dbReference type="ARBA" id="ARBA00022833"/>
    </source>
</evidence>
<protein>
    <recommendedName>
        <fullName evidence="7">RanBP2-type domain-containing protein</fullName>
    </recommendedName>
</protein>
<reference evidence="8" key="2">
    <citation type="submission" date="2018-05" db="EMBL/GenBank/DDBJ databases">
        <title>OpunRS2 (Oryza punctata Reference Sequence Version 2).</title>
        <authorList>
            <person name="Zhang J."/>
            <person name="Kudrna D."/>
            <person name="Lee S."/>
            <person name="Talag J."/>
            <person name="Welchert J."/>
            <person name="Wing R.A."/>
        </authorList>
    </citation>
    <scope>NUCLEOTIDE SEQUENCE [LARGE SCALE GENOMIC DNA]</scope>
</reference>
<dbReference type="GO" id="GO:0070260">
    <property type="term" value="F:5'-tyrosyl-DNA phosphodiesterase activity"/>
    <property type="evidence" value="ECO:0007669"/>
    <property type="project" value="TreeGrafter"/>
</dbReference>
<feature type="compositionally biased region" description="Pro residues" evidence="6">
    <location>
        <begin position="1"/>
        <end position="12"/>
    </location>
</feature>
<proteinExistence type="predicted"/>
<evidence type="ECO:0000313" key="9">
    <source>
        <dbReference type="Proteomes" id="UP000026962"/>
    </source>
</evidence>
<dbReference type="OMA" id="IMMSNDK"/>
<keyword evidence="1" id="KW-0479">Metal-binding</keyword>
<feature type="compositionally biased region" description="Acidic residues" evidence="6">
    <location>
        <begin position="65"/>
        <end position="76"/>
    </location>
</feature>